<evidence type="ECO:0000313" key="4">
    <source>
        <dbReference type="Proteomes" id="UP000316609"/>
    </source>
</evidence>
<dbReference type="PANTHER" id="PTHR43155:SF2">
    <property type="entry name" value="CYCLIC DI-GMP PHOSPHODIESTERASE PA4108"/>
    <property type="match status" value="1"/>
</dbReference>
<dbReference type="Proteomes" id="UP000316609">
    <property type="component" value="Unassembled WGS sequence"/>
</dbReference>
<dbReference type="InterPro" id="IPR037522">
    <property type="entry name" value="HD_GYP_dom"/>
</dbReference>
<dbReference type="EMBL" id="VBOY01000186">
    <property type="protein sequence ID" value="TMQ61199.1"/>
    <property type="molecule type" value="Genomic_DNA"/>
</dbReference>
<name>A0A538TC40_UNCEI</name>
<feature type="transmembrane region" description="Helical" evidence="1">
    <location>
        <begin position="90"/>
        <end position="111"/>
    </location>
</feature>
<dbReference type="SUPFAM" id="SSF109604">
    <property type="entry name" value="HD-domain/PDEase-like"/>
    <property type="match status" value="1"/>
</dbReference>
<dbReference type="AlphaFoldDB" id="A0A538TC40"/>
<accession>A0A538TC40</accession>
<feature type="transmembrane region" description="Helical" evidence="1">
    <location>
        <begin position="123"/>
        <end position="152"/>
    </location>
</feature>
<evidence type="ECO:0000256" key="1">
    <source>
        <dbReference type="SAM" id="Phobius"/>
    </source>
</evidence>
<feature type="domain" description="HD-GYP" evidence="2">
    <location>
        <begin position="239"/>
        <end position="434"/>
    </location>
</feature>
<dbReference type="Pfam" id="PF13487">
    <property type="entry name" value="HD_5"/>
    <property type="match status" value="1"/>
</dbReference>
<dbReference type="InterPro" id="IPR048430">
    <property type="entry name" value="MASE9"/>
</dbReference>
<comment type="caution">
    <text evidence="3">The sequence shown here is derived from an EMBL/GenBank/DDBJ whole genome shotgun (WGS) entry which is preliminary data.</text>
</comment>
<evidence type="ECO:0000259" key="2">
    <source>
        <dbReference type="PROSITE" id="PS51832"/>
    </source>
</evidence>
<sequence>LFVAALGALALAQSLRTLSLAHVDPLMLAILIGLAAAAQRMPVFLFRSSAISISFAAVIASYVLYGTEVAVVVSLFQAAVNAFTPRRKPLLKALFNAGSLATSAFVGGSVYRLVGGQVPPGEIALTLAAVAVSAAAYFLVNTASTALVIAISERQSFVAVWRTNYSWMPVNFLATAAQGAALALASQALGVFGVVVFTLPLGVAWYSFKLYMAKSSEVRARNEELQSVNDMLRRTNDRLEESHLSVIGALIGALEAKESRTAKGAAQTMFYAVQVATQLGCSDDELAAIKLGALFHDIGTIGVPEHLLRKPSALDAREWAEVKAHPVIGANLLSNVPMLERIRPIVLSHHERFDGTGYPQGLRADKIPLAAQIIAVADAYQAMTQSRPYRPALSAKAALRELRSNSGTQFNPVVVEAFIKTVVGERRKSARGAQSPHEQVYQQAVEAVRLTL</sequence>
<dbReference type="PANTHER" id="PTHR43155">
    <property type="entry name" value="CYCLIC DI-GMP PHOSPHODIESTERASE PA4108-RELATED"/>
    <property type="match status" value="1"/>
</dbReference>
<dbReference type="CDD" id="cd00077">
    <property type="entry name" value="HDc"/>
    <property type="match status" value="1"/>
</dbReference>
<dbReference type="PROSITE" id="PS51832">
    <property type="entry name" value="HD_GYP"/>
    <property type="match status" value="1"/>
</dbReference>
<feature type="transmembrane region" description="Helical" evidence="1">
    <location>
        <begin position="164"/>
        <end position="185"/>
    </location>
</feature>
<keyword evidence="1" id="KW-1133">Transmembrane helix</keyword>
<proteinExistence type="predicted"/>
<keyword evidence="1" id="KW-0812">Transmembrane</keyword>
<gene>
    <name evidence="3" type="ORF">E6K78_13040</name>
</gene>
<dbReference type="Pfam" id="PF20972">
    <property type="entry name" value="MASE9"/>
    <property type="match status" value="1"/>
</dbReference>
<evidence type="ECO:0000313" key="3">
    <source>
        <dbReference type="EMBL" id="TMQ61199.1"/>
    </source>
</evidence>
<dbReference type="Gene3D" id="1.10.3210.10">
    <property type="entry name" value="Hypothetical protein af1432"/>
    <property type="match status" value="1"/>
</dbReference>
<dbReference type="SMART" id="SM00471">
    <property type="entry name" value="HDc"/>
    <property type="match status" value="1"/>
</dbReference>
<feature type="transmembrane region" description="Helical" evidence="1">
    <location>
        <begin position="45"/>
        <end position="78"/>
    </location>
</feature>
<organism evidence="3 4">
    <name type="scientific">Eiseniibacteriota bacterium</name>
    <dbReference type="NCBI Taxonomy" id="2212470"/>
    <lineage>
        <taxon>Bacteria</taxon>
        <taxon>Candidatus Eiseniibacteriota</taxon>
    </lineage>
</organism>
<keyword evidence="1" id="KW-0472">Membrane</keyword>
<protein>
    <submittedName>
        <fullName evidence="3">HD-GYP domain-containing protein</fullName>
    </submittedName>
</protein>
<feature type="non-terminal residue" evidence="3">
    <location>
        <position position="1"/>
    </location>
</feature>
<reference evidence="3 4" key="1">
    <citation type="journal article" date="2019" name="Nat. Microbiol.">
        <title>Mediterranean grassland soil C-N compound turnover is dependent on rainfall and depth, and is mediated by genomically divergent microorganisms.</title>
        <authorList>
            <person name="Diamond S."/>
            <person name="Andeer P.F."/>
            <person name="Li Z."/>
            <person name="Crits-Christoph A."/>
            <person name="Burstein D."/>
            <person name="Anantharaman K."/>
            <person name="Lane K.R."/>
            <person name="Thomas B.C."/>
            <person name="Pan C."/>
            <person name="Northen T.R."/>
            <person name="Banfield J.F."/>
        </authorList>
    </citation>
    <scope>NUCLEOTIDE SEQUENCE [LARGE SCALE GENOMIC DNA]</scope>
    <source>
        <strain evidence="3">WS_8</strain>
    </source>
</reference>
<dbReference type="InterPro" id="IPR003607">
    <property type="entry name" value="HD/PDEase_dom"/>
</dbReference>
<feature type="transmembrane region" description="Helical" evidence="1">
    <location>
        <begin position="191"/>
        <end position="211"/>
    </location>
</feature>